<gene>
    <name evidence="5" type="ORF">GCM10011575_00540</name>
</gene>
<dbReference type="Pfam" id="PF00685">
    <property type="entry name" value="Sulfotransfer_1"/>
    <property type="match status" value="1"/>
</dbReference>
<comment type="similarity">
    <text evidence="1">Belongs to the sulfotransferase 1 family.</text>
</comment>
<dbReference type="AlphaFoldDB" id="A0A917RZJ8"/>
<reference evidence="5" key="1">
    <citation type="journal article" date="2014" name="Int. J. Syst. Evol. Microbiol.">
        <title>Complete genome sequence of Corynebacterium casei LMG S-19264T (=DSM 44701T), isolated from a smear-ripened cheese.</title>
        <authorList>
            <consortium name="US DOE Joint Genome Institute (JGI-PGF)"/>
            <person name="Walter F."/>
            <person name="Albersmeier A."/>
            <person name="Kalinowski J."/>
            <person name="Ruckert C."/>
        </authorList>
    </citation>
    <scope>NUCLEOTIDE SEQUENCE</scope>
    <source>
        <strain evidence="5">CGMCC 4.7306</strain>
    </source>
</reference>
<feature type="region of interest" description="Disordered" evidence="3">
    <location>
        <begin position="135"/>
        <end position="154"/>
    </location>
</feature>
<keyword evidence="6" id="KW-1185">Reference proteome</keyword>
<dbReference type="InterPro" id="IPR000863">
    <property type="entry name" value="Sulfotransferase_dom"/>
</dbReference>
<accession>A0A917RZJ8</accession>
<keyword evidence="2" id="KW-0808">Transferase</keyword>
<evidence type="ECO:0000256" key="2">
    <source>
        <dbReference type="ARBA" id="ARBA00022679"/>
    </source>
</evidence>
<feature type="compositionally biased region" description="Low complexity" evidence="3">
    <location>
        <begin position="137"/>
        <end position="152"/>
    </location>
</feature>
<protein>
    <submittedName>
        <fullName evidence="5">Glycolipid sulfotransferase</fullName>
    </submittedName>
</protein>
<evidence type="ECO:0000259" key="4">
    <source>
        <dbReference type="Pfam" id="PF00685"/>
    </source>
</evidence>
<evidence type="ECO:0000256" key="3">
    <source>
        <dbReference type="SAM" id="MobiDB-lite"/>
    </source>
</evidence>
<dbReference type="GO" id="GO:0008146">
    <property type="term" value="F:sulfotransferase activity"/>
    <property type="evidence" value="ECO:0007669"/>
    <property type="project" value="InterPro"/>
</dbReference>
<organism evidence="5 6">
    <name type="scientific">Microlunatus endophyticus</name>
    <dbReference type="NCBI Taxonomy" id="1716077"/>
    <lineage>
        <taxon>Bacteria</taxon>
        <taxon>Bacillati</taxon>
        <taxon>Actinomycetota</taxon>
        <taxon>Actinomycetes</taxon>
        <taxon>Propionibacteriales</taxon>
        <taxon>Propionibacteriaceae</taxon>
        <taxon>Microlunatus</taxon>
    </lineage>
</organism>
<dbReference type="SUPFAM" id="SSF52540">
    <property type="entry name" value="P-loop containing nucleoside triphosphate hydrolases"/>
    <property type="match status" value="1"/>
</dbReference>
<sequence>MVQPAGYLEGLTDSRRWEGFLFRPGDIVISVPSKCGTTWLQMMCALLIFGPELPGPLTRLSPWLDMRLRPVDEVRSVLARQQHRRFIKTHTPLDGLPQRDDVTYLVMGRDPRDVAISMAHHRANLDGDLISRRLAAPSDSSDRPSSGSPPMSLHDQVMNWIEDDRATQIALSTLKGVVWHLGDAYRRRDQANIVVFHYAELTDDLEGEIRRLASRLGIDAPTAPWRELARLARLDSMRVDASMVVSDEGIGLLREPDRFFHAGRSGQWTDLLDSDDLNRYETRLAELAEPELIAWLHQEGR</sequence>
<evidence type="ECO:0000313" key="5">
    <source>
        <dbReference type="EMBL" id="GGL46469.1"/>
    </source>
</evidence>
<dbReference type="RefSeq" id="WP_188893184.1">
    <property type="nucleotide sequence ID" value="NZ_BMMZ01000001.1"/>
</dbReference>
<dbReference type="Proteomes" id="UP000613840">
    <property type="component" value="Unassembled WGS sequence"/>
</dbReference>
<comment type="caution">
    <text evidence="5">The sequence shown here is derived from an EMBL/GenBank/DDBJ whole genome shotgun (WGS) entry which is preliminary data.</text>
</comment>
<name>A0A917RZJ8_9ACTN</name>
<evidence type="ECO:0000256" key="1">
    <source>
        <dbReference type="ARBA" id="ARBA00005771"/>
    </source>
</evidence>
<evidence type="ECO:0000313" key="6">
    <source>
        <dbReference type="Proteomes" id="UP000613840"/>
    </source>
</evidence>
<dbReference type="InterPro" id="IPR027417">
    <property type="entry name" value="P-loop_NTPase"/>
</dbReference>
<dbReference type="EMBL" id="BMMZ01000001">
    <property type="protein sequence ID" value="GGL46469.1"/>
    <property type="molecule type" value="Genomic_DNA"/>
</dbReference>
<feature type="domain" description="Sulfotransferase" evidence="4">
    <location>
        <begin position="25"/>
        <end position="281"/>
    </location>
</feature>
<reference evidence="5" key="2">
    <citation type="submission" date="2020-09" db="EMBL/GenBank/DDBJ databases">
        <authorList>
            <person name="Sun Q."/>
            <person name="Zhou Y."/>
        </authorList>
    </citation>
    <scope>NUCLEOTIDE SEQUENCE</scope>
    <source>
        <strain evidence="5">CGMCC 4.7306</strain>
    </source>
</reference>
<dbReference type="PANTHER" id="PTHR11783">
    <property type="entry name" value="SULFOTRANSFERASE SULT"/>
    <property type="match status" value="1"/>
</dbReference>
<dbReference type="Gene3D" id="3.40.50.300">
    <property type="entry name" value="P-loop containing nucleotide triphosphate hydrolases"/>
    <property type="match status" value="1"/>
</dbReference>
<proteinExistence type="inferred from homology"/>